<accession>A0ACB9C4B8</accession>
<protein>
    <submittedName>
        <fullName evidence="1">Uncharacterized protein</fullName>
    </submittedName>
</protein>
<evidence type="ECO:0000313" key="2">
    <source>
        <dbReference type="Proteomes" id="UP001055879"/>
    </source>
</evidence>
<reference evidence="1 2" key="2">
    <citation type="journal article" date="2022" name="Mol. Ecol. Resour.">
        <title>The genomes of chicory, endive, great burdock and yacon provide insights into Asteraceae paleo-polyploidization history and plant inulin production.</title>
        <authorList>
            <person name="Fan W."/>
            <person name="Wang S."/>
            <person name="Wang H."/>
            <person name="Wang A."/>
            <person name="Jiang F."/>
            <person name="Liu H."/>
            <person name="Zhao H."/>
            <person name="Xu D."/>
            <person name="Zhang Y."/>
        </authorList>
    </citation>
    <scope>NUCLEOTIDE SEQUENCE [LARGE SCALE GENOMIC DNA]</scope>
    <source>
        <strain evidence="2">cv. Niubang</strain>
    </source>
</reference>
<gene>
    <name evidence="1" type="ORF">L6452_17717</name>
</gene>
<comment type="caution">
    <text evidence="1">The sequence shown here is derived from an EMBL/GenBank/DDBJ whole genome shotgun (WGS) entry which is preliminary data.</text>
</comment>
<name>A0ACB9C4B8_ARCLA</name>
<reference evidence="2" key="1">
    <citation type="journal article" date="2022" name="Mol. Ecol. Resour.">
        <title>The genomes of chicory, endive, great burdock and yacon provide insights into Asteraceae palaeo-polyploidization history and plant inulin production.</title>
        <authorList>
            <person name="Fan W."/>
            <person name="Wang S."/>
            <person name="Wang H."/>
            <person name="Wang A."/>
            <person name="Jiang F."/>
            <person name="Liu H."/>
            <person name="Zhao H."/>
            <person name="Xu D."/>
            <person name="Zhang Y."/>
        </authorList>
    </citation>
    <scope>NUCLEOTIDE SEQUENCE [LARGE SCALE GENOMIC DNA]</scope>
    <source>
        <strain evidence="2">cv. Niubang</strain>
    </source>
</reference>
<keyword evidence="2" id="KW-1185">Reference proteome</keyword>
<evidence type="ECO:0000313" key="1">
    <source>
        <dbReference type="EMBL" id="KAI3729070.1"/>
    </source>
</evidence>
<dbReference type="EMBL" id="CM042051">
    <property type="protein sequence ID" value="KAI3729070.1"/>
    <property type="molecule type" value="Genomic_DNA"/>
</dbReference>
<sequence>MNSGRASSVHGAVAHYSFFPGNPRWSSRRRNLTYAFDPKNQLSEDVKRVFTKAFDRWSEWTPLTFTVKSNYRSADIKIGFYTRNHGDGEPFDGVLGTLAHAFSPPRGLLHLDSDEIWQIDGVLNNRGSSSVDLESVAVHEIGHVLGLGHSSAEEAIMFPTISRGARKVELAKDDVEGIQVLYGTNPDSNDTTGPSFDEKETSCARYYVAPAVIKILFLAVGLSIFT</sequence>
<proteinExistence type="predicted"/>
<organism evidence="1 2">
    <name type="scientific">Arctium lappa</name>
    <name type="common">Greater burdock</name>
    <name type="synonym">Lappa major</name>
    <dbReference type="NCBI Taxonomy" id="4217"/>
    <lineage>
        <taxon>Eukaryota</taxon>
        <taxon>Viridiplantae</taxon>
        <taxon>Streptophyta</taxon>
        <taxon>Embryophyta</taxon>
        <taxon>Tracheophyta</taxon>
        <taxon>Spermatophyta</taxon>
        <taxon>Magnoliopsida</taxon>
        <taxon>eudicotyledons</taxon>
        <taxon>Gunneridae</taxon>
        <taxon>Pentapetalae</taxon>
        <taxon>asterids</taxon>
        <taxon>campanulids</taxon>
        <taxon>Asterales</taxon>
        <taxon>Asteraceae</taxon>
        <taxon>Carduoideae</taxon>
        <taxon>Cardueae</taxon>
        <taxon>Arctiinae</taxon>
        <taxon>Arctium</taxon>
    </lineage>
</organism>
<dbReference type="Proteomes" id="UP001055879">
    <property type="component" value="Linkage Group LG05"/>
</dbReference>